<keyword evidence="6" id="KW-1185">Reference proteome</keyword>
<gene>
    <name evidence="5" type="primary">ppaX</name>
    <name evidence="5" type="ORF">Mal48_17030</name>
</gene>
<evidence type="ECO:0000256" key="1">
    <source>
        <dbReference type="ARBA" id="ARBA00000830"/>
    </source>
</evidence>
<comment type="pathway">
    <text evidence="2">Organic acid metabolism; glycolate biosynthesis; glycolate from 2-phosphoglycolate: step 1/1.</text>
</comment>
<dbReference type="InterPro" id="IPR050155">
    <property type="entry name" value="HAD-like_hydrolase_sf"/>
</dbReference>
<dbReference type="PANTHER" id="PTHR43434">
    <property type="entry name" value="PHOSPHOGLYCOLATE PHOSPHATASE"/>
    <property type="match status" value="1"/>
</dbReference>
<dbReference type="InterPro" id="IPR023214">
    <property type="entry name" value="HAD_sf"/>
</dbReference>
<dbReference type="Pfam" id="PF13419">
    <property type="entry name" value="HAD_2"/>
    <property type="match status" value="1"/>
</dbReference>
<reference evidence="5 6" key="1">
    <citation type="submission" date="2019-02" db="EMBL/GenBank/DDBJ databases">
        <title>Deep-cultivation of Planctomycetes and their phenomic and genomic characterization uncovers novel biology.</title>
        <authorList>
            <person name="Wiegand S."/>
            <person name="Jogler M."/>
            <person name="Boedeker C."/>
            <person name="Pinto D."/>
            <person name="Vollmers J."/>
            <person name="Rivas-Marin E."/>
            <person name="Kohn T."/>
            <person name="Peeters S.H."/>
            <person name="Heuer A."/>
            <person name="Rast P."/>
            <person name="Oberbeckmann S."/>
            <person name="Bunk B."/>
            <person name="Jeske O."/>
            <person name="Meyerdierks A."/>
            <person name="Storesund J.E."/>
            <person name="Kallscheuer N."/>
            <person name="Luecker S."/>
            <person name="Lage O.M."/>
            <person name="Pohl T."/>
            <person name="Merkel B.J."/>
            <person name="Hornburger P."/>
            <person name="Mueller R.-W."/>
            <person name="Bruemmer F."/>
            <person name="Labrenz M."/>
            <person name="Spormann A.M."/>
            <person name="Op den Camp H."/>
            <person name="Overmann J."/>
            <person name="Amann R."/>
            <person name="Jetten M.S.M."/>
            <person name="Mascher T."/>
            <person name="Medema M.H."/>
            <person name="Devos D.P."/>
            <person name="Kaster A.-K."/>
            <person name="Ovreas L."/>
            <person name="Rohde M."/>
            <person name="Galperin M.Y."/>
            <person name="Jogler C."/>
        </authorList>
    </citation>
    <scope>NUCLEOTIDE SEQUENCE [LARGE SCALE GENOMIC DNA]</scope>
    <source>
        <strain evidence="5 6">Mal48</strain>
    </source>
</reference>
<evidence type="ECO:0000313" key="6">
    <source>
        <dbReference type="Proteomes" id="UP000315724"/>
    </source>
</evidence>
<organism evidence="5 6">
    <name type="scientific">Thalassoglobus polymorphus</name>
    <dbReference type="NCBI Taxonomy" id="2527994"/>
    <lineage>
        <taxon>Bacteria</taxon>
        <taxon>Pseudomonadati</taxon>
        <taxon>Planctomycetota</taxon>
        <taxon>Planctomycetia</taxon>
        <taxon>Planctomycetales</taxon>
        <taxon>Planctomycetaceae</taxon>
        <taxon>Thalassoglobus</taxon>
    </lineage>
</organism>
<name>A0A517QLP7_9PLAN</name>
<dbReference type="SFLD" id="SFLDG01129">
    <property type="entry name" value="C1.5:_HAD__Beta-PGM__Phosphata"/>
    <property type="match status" value="1"/>
</dbReference>
<dbReference type="EC" id="3.1.3.18" evidence="4"/>
<comment type="catalytic activity">
    <reaction evidence="1">
        <text>2-phosphoglycolate + H2O = glycolate + phosphate</text>
        <dbReference type="Rhea" id="RHEA:14369"/>
        <dbReference type="ChEBI" id="CHEBI:15377"/>
        <dbReference type="ChEBI" id="CHEBI:29805"/>
        <dbReference type="ChEBI" id="CHEBI:43474"/>
        <dbReference type="ChEBI" id="CHEBI:58033"/>
        <dbReference type="EC" id="3.1.3.18"/>
    </reaction>
</comment>
<dbReference type="RefSeq" id="WP_145197728.1">
    <property type="nucleotide sequence ID" value="NZ_CP036267.1"/>
</dbReference>
<protein>
    <recommendedName>
        <fullName evidence="4">phosphoglycolate phosphatase</fullName>
        <ecNumber evidence="4">3.1.3.18</ecNumber>
    </recommendedName>
</protein>
<dbReference type="InterPro" id="IPR036412">
    <property type="entry name" value="HAD-like_sf"/>
</dbReference>
<dbReference type="GO" id="GO:0006281">
    <property type="term" value="P:DNA repair"/>
    <property type="evidence" value="ECO:0007669"/>
    <property type="project" value="TreeGrafter"/>
</dbReference>
<keyword evidence="5" id="KW-0378">Hydrolase</keyword>
<evidence type="ECO:0000256" key="4">
    <source>
        <dbReference type="ARBA" id="ARBA00013078"/>
    </source>
</evidence>
<comment type="similarity">
    <text evidence="3">Belongs to the HAD-like hydrolase superfamily. CbbY/CbbZ/Gph/YieH family.</text>
</comment>
<dbReference type="Proteomes" id="UP000315724">
    <property type="component" value="Chromosome"/>
</dbReference>
<dbReference type="AlphaFoldDB" id="A0A517QLP7"/>
<dbReference type="KEGG" id="tpol:Mal48_17030"/>
<evidence type="ECO:0000256" key="2">
    <source>
        <dbReference type="ARBA" id="ARBA00004818"/>
    </source>
</evidence>
<dbReference type="OrthoDB" id="9781769at2"/>
<dbReference type="Gene3D" id="3.40.50.1000">
    <property type="entry name" value="HAD superfamily/HAD-like"/>
    <property type="match status" value="1"/>
</dbReference>
<dbReference type="EMBL" id="CP036267">
    <property type="protein sequence ID" value="QDT32457.1"/>
    <property type="molecule type" value="Genomic_DNA"/>
</dbReference>
<dbReference type="InterPro" id="IPR023198">
    <property type="entry name" value="PGP-like_dom2"/>
</dbReference>
<dbReference type="GO" id="GO:0008967">
    <property type="term" value="F:phosphoglycolate phosphatase activity"/>
    <property type="evidence" value="ECO:0007669"/>
    <property type="project" value="UniProtKB-EC"/>
</dbReference>
<evidence type="ECO:0000313" key="5">
    <source>
        <dbReference type="EMBL" id="QDT32457.1"/>
    </source>
</evidence>
<dbReference type="SFLD" id="SFLDS00003">
    <property type="entry name" value="Haloacid_Dehalogenase"/>
    <property type="match status" value="1"/>
</dbReference>
<dbReference type="SUPFAM" id="SSF56784">
    <property type="entry name" value="HAD-like"/>
    <property type="match status" value="1"/>
</dbReference>
<sequence length="233" mass="25304">MMSTVCLFDIDGTLLNSGGAGQHAMEQALLDVFGVTGPYEDIRAAGRTDKAITTDLFNHHKIELSEENWNSFLESYVAHLPNSLATQKGSVLPGIVDILNRLSEDESVSLGLLTGNLRVGADVKLQHYKLDHHFKFGGFGDVHHDRDDVARFALQEAIRHLDCDVPGETVWVIGDTPSDVTCGRAIGARTIAVATGIYDAKVLKDAKPDYLFDDFSDVTTVVDCLMGLANSAE</sequence>
<dbReference type="Gene3D" id="1.10.150.240">
    <property type="entry name" value="Putative phosphatase, domain 2"/>
    <property type="match status" value="1"/>
</dbReference>
<dbReference type="PANTHER" id="PTHR43434:SF1">
    <property type="entry name" value="PHOSPHOGLYCOLATE PHOSPHATASE"/>
    <property type="match status" value="1"/>
</dbReference>
<evidence type="ECO:0000256" key="3">
    <source>
        <dbReference type="ARBA" id="ARBA00006171"/>
    </source>
</evidence>
<dbReference type="InterPro" id="IPR041492">
    <property type="entry name" value="HAD_2"/>
</dbReference>
<dbReference type="GO" id="GO:0005829">
    <property type="term" value="C:cytosol"/>
    <property type="evidence" value="ECO:0007669"/>
    <property type="project" value="TreeGrafter"/>
</dbReference>
<accession>A0A517QLP7</accession>
<proteinExistence type="inferred from homology"/>